<protein>
    <submittedName>
        <fullName evidence="1">Uncharacterized protein</fullName>
    </submittedName>
</protein>
<gene>
    <name evidence="1" type="ORF">E3U44_06515</name>
</gene>
<dbReference type="OrthoDB" id="9816273at2"/>
<dbReference type="AlphaFoldDB" id="A0A4P7BYD8"/>
<organism evidence="1 2">
    <name type="scientific">Nitrosococcus wardiae</name>
    <dbReference type="NCBI Taxonomy" id="1814290"/>
    <lineage>
        <taxon>Bacteria</taxon>
        <taxon>Pseudomonadati</taxon>
        <taxon>Pseudomonadota</taxon>
        <taxon>Gammaproteobacteria</taxon>
        <taxon>Chromatiales</taxon>
        <taxon>Chromatiaceae</taxon>
        <taxon>Nitrosococcus</taxon>
    </lineage>
</organism>
<sequence length="95" mass="10379">MSPLRIADLTENKTLDHSAMTAVRGGMRTFGKQSLYWGPMGDPFVQVNPTQAISQFQGIQNAVGNNVANFGFSNLDNTNHQNQQAQNNVNVGGWL</sequence>
<dbReference type="Proteomes" id="UP000294325">
    <property type="component" value="Chromosome"/>
</dbReference>
<evidence type="ECO:0000313" key="2">
    <source>
        <dbReference type="Proteomes" id="UP000294325"/>
    </source>
</evidence>
<proteinExistence type="predicted"/>
<reference evidence="1 2" key="1">
    <citation type="submission" date="2019-03" db="EMBL/GenBank/DDBJ databases">
        <title>The genome sequence of Nitrosococcus wardiae strain D1FHST reveals the archetypal metabolic capacity of ammonia-oxidizing Gammaproteobacteria.</title>
        <authorList>
            <person name="Wang L."/>
            <person name="Lim C.K."/>
            <person name="Hanson T.E."/>
            <person name="Dang H."/>
            <person name="Klotz M.G."/>
        </authorList>
    </citation>
    <scope>NUCLEOTIDE SEQUENCE [LARGE SCALE GENOMIC DNA]</scope>
    <source>
        <strain evidence="1 2">D1FHS</strain>
    </source>
</reference>
<keyword evidence="2" id="KW-1185">Reference proteome</keyword>
<name>A0A4P7BYD8_9GAMM</name>
<evidence type="ECO:0000313" key="1">
    <source>
        <dbReference type="EMBL" id="QBQ54194.1"/>
    </source>
</evidence>
<dbReference type="KEGG" id="nwr:E3U44_06515"/>
<accession>A0A4P7BYD8</accession>
<dbReference type="EMBL" id="CP038033">
    <property type="protein sequence ID" value="QBQ54194.1"/>
    <property type="molecule type" value="Genomic_DNA"/>
</dbReference>
<dbReference type="RefSeq" id="WP_134357290.1">
    <property type="nucleotide sequence ID" value="NZ_CP038033.1"/>
</dbReference>